<dbReference type="Proteomes" id="UP001597052">
    <property type="component" value="Unassembled WGS sequence"/>
</dbReference>
<dbReference type="EMBL" id="JBHUDM010000004">
    <property type="protein sequence ID" value="MFD1643226.1"/>
    <property type="molecule type" value="Genomic_DNA"/>
</dbReference>
<protein>
    <submittedName>
        <fullName evidence="1">Uncharacterized protein</fullName>
    </submittedName>
</protein>
<reference evidence="1 2" key="1">
    <citation type="journal article" date="2019" name="Int. J. Syst. Evol. Microbiol.">
        <title>The Global Catalogue of Microorganisms (GCM) 10K type strain sequencing project: providing services to taxonomists for standard genome sequencing and annotation.</title>
        <authorList>
            <consortium name="The Broad Institute Genomics Platform"/>
            <consortium name="The Broad Institute Genome Sequencing Center for Infectious Disease"/>
            <person name="Wu L."/>
            <person name="Ma J."/>
        </authorList>
    </citation>
    <scope>NUCLEOTIDE SEQUENCE [LARGE SCALE GENOMIC DNA]</scope>
    <source>
        <strain evidence="1 2">CGMCC 1.10593</strain>
    </source>
</reference>
<sequence length="101" mass="11822">MVNRVTQPCFVGECPHDEDPDICEYRHYENLANCPSSRSPHTIRRGSITHHLRRGAPQVVVEGRCNVSADVLEKHYDERSDREKMEARREWLDDAFHGDYQ</sequence>
<name>A0ABD6DB79_9EURY</name>
<dbReference type="AlphaFoldDB" id="A0ABD6DB79"/>
<evidence type="ECO:0000313" key="1">
    <source>
        <dbReference type="EMBL" id="MFD1643226.1"/>
    </source>
</evidence>
<dbReference type="RefSeq" id="WP_256396253.1">
    <property type="nucleotide sequence ID" value="NZ_JANHDJ010000004.1"/>
</dbReference>
<keyword evidence="2" id="KW-1185">Reference proteome</keyword>
<organism evidence="1 2">
    <name type="scientific">Halohasta litorea</name>
    <dbReference type="NCBI Taxonomy" id="869891"/>
    <lineage>
        <taxon>Archaea</taxon>
        <taxon>Methanobacteriati</taxon>
        <taxon>Methanobacteriota</taxon>
        <taxon>Stenosarchaea group</taxon>
        <taxon>Halobacteria</taxon>
        <taxon>Halobacteriales</taxon>
        <taxon>Haloferacaceae</taxon>
        <taxon>Halohasta</taxon>
    </lineage>
</organism>
<comment type="caution">
    <text evidence="1">The sequence shown here is derived from an EMBL/GenBank/DDBJ whole genome shotgun (WGS) entry which is preliminary data.</text>
</comment>
<accession>A0ABD6DB79</accession>
<gene>
    <name evidence="1" type="ORF">ACFSBW_15240</name>
</gene>
<evidence type="ECO:0000313" key="2">
    <source>
        <dbReference type="Proteomes" id="UP001597052"/>
    </source>
</evidence>
<proteinExistence type="predicted"/>